<dbReference type="AlphaFoldDB" id="X1TCT5"/>
<gene>
    <name evidence="1" type="ORF">S12H4_51699</name>
</gene>
<evidence type="ECO:0000313" key="1">
    <source>
        <dbReference type="EMBL" id="GAJ03054.1"/>
    </source>
</evidence>
<reference evidence="1" key="1">
    <citation type="journal article" date="2014" name="Front. Microbiol.">
        <title>High frequency of phylogenetically diverse reductive dehalogenase-homologous genes in deep subseafloor sedimentary metagenomes.</title>
        <authorList>
            <person name="Kawai M."/>
            <person name="Futagami T."/>
            <person name="Toyoda A."/>
            <person name="Takaki Y."/>
            <person name="Nishi S."/>
            <person name="Hori S."/>
            <person name="Arai W."/>
            <person name="Tsubouchi T."/>
            <person name="Morono Y."/>
            <person name="Uchiyama I."/>
            <person name="Ito T."/>
            <person name="Fujiyama A."/>
            <person name="Inagaki F."/>
            <person name="Takami H."/>
        </authorList>
    </citation>
    <scope>NUCLEOTIDE SEQUENCE</scope>
    <source>
        <strain evidence="1">Expedition CK06-06</strain>
    </source>
</reference>
<protein>
    <submittedName>
        <fullName evidence="1">Uncharacterized protein</fullName>
    </submittedName>
</protein>
<sequence>DKGEDDVKTALVDVQREFRLARIYLLNTGLEGYWHAYCFQAHSWADTLRILASTPGIDRVFFKIGAIREYFTLRFTPKKRRDFKPAVILPSKIPEDVDPYKLNSFVTYWTKRM</sequence>
<name>X1TCT5_9ZZZZ</name>
<organism evidence="1">
    <name type="scientific">marine sediment metagenome</name>
    <dbReference type="NCBI Taxonomy" id="412755"/>
    <lineage>
        <taxon>unclassified sequences</taxon>
        <taxon>metagenomes</taxon>
        <taxon>ecological metagenomes</taxon>
    </lineage>
</organism>
<proteinExistence type="predicted"/>
<comment type="caution">
    <text evidence="1">The sequence shown here is derived from an EMBL/GenBank/DDBJ whole genome shotgun (WGS) entry which is preliminary data.</text>
</comment>
<accession>X1TCT5</accession>
<dbReference type="EMBL" id="BARW01032706">
    <property type="protein sequence ID" value="GAJ03054.1"/>
    <property type="molecule type" value="Genomic_DNA"/>
</dbReference>
<feature type="non-terminal residue" evidence="1">
    <location>
        <position position="1"/>
    </location>
</feature>